<comment type="caution">
    <text evidence="3">The sequence shown here is derived from an EMBL/GenBank/DDBJ whole genome shotgun (WGS) entry which is preliminary data.</text>
</comment>
<dbReference type="Proteomes" id="UP000292702">
    <property type="component" value="Unassembled WGS sequence"/>
</dbReference>
<keyword evidence="4" id="KW-1185">Reference proteome</keyword>
<dbReference type="PANTHER" id="PTHR37471:SF1">
    <property type="entry name" value="AB HYDROLASE-1 DOMAIN-CONTAINING PROTEIN"/>
    <property type="match status" value="1"/>
</dbReference>
<evidence type="ECO:0008006" key="5">
    <source>
        <dbReference type="Google" id="ProtNLM"/>
    </source>
</evidence>
<name>A0A4R0RGF0_9APHY</name>
<dbReference type="AlphaFoldDB" id="A0A4R0RGF0"/>
<evidence type="ECO:0000313" key="4">
    <source>
        <dbReference type="Proteomes" id="UP000292702"/>
    </source>
</evidence>
<keyword evidence="2" id="KW-0812">Transmembrane</keyword>
<protein>
    <recommendedName>
        <fullName evidence="5">AB hydrolase-1 domain-containing protein</fullName>
    </recommendedName>
</protein>
<feature type="transmembrane region" description="Helical" evidence="2">
    <location>
        <begin position="237"/>
        <end position="254"/>
    </location>
</feature>
<dbReference type="EMBL" id="RWJN01000217">
    <property type="protein sequence ID" value="TCD64755.1"/>
    <property type="molecule type" value="Genomic_DNA"/>
</dbReference>
<sequence>MNGHLSAADAQSFNPTASSQASDDISEQAQQQRKRTKSFYFVLFCAVVPVWSAVPLSWAYVLYTLYSGSVSTSDWRSTSLFAITLTEVLFSMYYFCMSLHISGPTPMATNSLAELQAAYERVLRVGMGTGTVGEETTALHPMDPRAVDFRNCLRTWFDRAPWSSIRKDNIYTWMHWSIFNDSFTSMEDIPMARRLHLDEMMERLERRAGMKFPEGFNPEVRTLRLSVDPVTVAARPFIWYIILFTVSSIMRWRLRSKWHAHFGTFEGLDYILRVPHDWSPSAGARPVVFLHGLGVGLLQSSHFIEALFKAQPDRPFLIPLFPHTSQEIFHPRYLKPLSRHESAQLIGGLLKELGWVDGDDGEAGEEKKEKAESRTGVVVLSHSNGTFIYGWLLKAHPEMIARSCFVDPVVFCQWEGELCYNFCYRRCSTGMELLIKYFVSMELGVAYYIQRHFCWSSNTLWYDEIPDARNPHKAKFVIGGKDDLVNGPRVRRYLQLHGVEGGLWYDPLGRHGQVLITSGHTFAEVLGWLRGPDHDS</sequence>
<keyword evidence="2" id="KW-1133">Transmembrane helix</keyword>
<feature type="compositionally biased region" description="Polar residues" evidence="1">
    <location>
        <begin position="9"/>
        <end position="28"/>
    </location>
</feature>
<dbReference type="STRING" id="92696.A0A4R0RGF0"/>
<dbReference type="Gene3D" id="3.40.50.1820">
    <property type="entry name" value="alpha/beta hydrolase"/>
    <property type="match status" value="1"/>
</dbReference>
<reference evidence="3 4" key="1">
    <citation type="submission" date="2018-11" db="EMBL/GenBank/DDBJ databases">
        <title>Genome assembly of Steccherinum ochraceum LE-BIN_3174, the white-rot fungus of the Steccherinaceae family (The Residual Polyporoid clade, Polyporales, Basidiomycota).</title>
        <authorList>
            <person name="Fedorova T.V."/>
            <person name="Glazunova O.A."/>
            <person name="Landesman E.O."/>
            <person name="Moiseenko K.V."/>
            <person name="Psurtseva N.V."/>
            <person name="Savinova O.S."/>
            <person name="Shakhova N.V."/>
            <person name="Tyazhelova T.V."/>
            <person name="Vasina D.V."/>
        </authorList>
    </citation>
    <scope>NUCLEOTIDE SEQUENCE [LARGE SCALE GENOMIC DNA]</scope>
    <source>
        <strain evidence="3 4">LE-BIN_3174</strain>
    </source>
</reference>
<accession>A0A4R0RGF0</accession>
<feature type="transmembrane region" description="Helical" evidence="2">
    <location>
        <begin position="75"/>
        <end position="96"/>
    </location>
</feature>
<dbReference type="InterPro" id="IPR029058">
    <property type="entry name" value="AB_hydrolase_fold"/>
</dbReference>
<organism evidence="3 4">
    <name type="scientific">Steccherinum ochraceum</name>
    <dbReference type="NCBI Taxonomy" id="92696"/>
    <lineage>
        <taxon>Eukaryota</taxon>
        <taxon>Fungi</taxon>
        <taxon>Dikarya</taxon>
        <taxon>Basidiomycota</taxon>
        <taxon>Agaricomycotina</taxon>
        <taxon>Agaricomycetes</taxon>
        <taxon>Polyporales</taxon>
        <taxon>Steccherinaceae</taxon>
        <taxon>Steccherinum</taxon>
    </lineage>
</organism>
<gene>
    <name evidence="3" type="ORF">EIP91_003646</name>
</gene>
<keyword evidence="2" id="KW-0472">Membrane</keyword>
<feature type="transmembrane region" description="Helical" evidence="2">
    <location>
        <begin position="39"/>
        <end position="63"/>
    </location>
</feature>
<dbReference type="OrthoDB" id="6431331at2759"/>
<proteinExistence type="predicted"/>
<evidence type="ECO:0000256" key="2">
    <source>
        <dbReference type="SAM" id="Phobius"/>
    </source>
</evidence>
<evidence type="ECO:0000256" key="1">
    <source>
        <dbReference type="SAM" id="MobiDB-lite"/>
    </source>
</evidence>
<dbReference type="SUPFAM" id="SSF53474">
    <property type="entry name" value="alpha/beta-Hydrolases"/>
    <property type="match status" value="1"/>
</dbReference>
<evidence type="ECO:0000313" key="3">
    <source>
        <dbReference type="EMBL" id="TCD64755.1"/>
    </source>
</evidence>
<feature type="region of interest" description="Disordered" evidence="1">
    <location>
        <begin position="1"/>
        <end position="28"/>
    </location>
</feature>
<dbReference type="PANTHER" id="PTHR37471">
    <property type="entry name" value="UNNAMED PRODUCT"/>
    <property type="match status" value="1"/>
</dbReference>